<reference evidence="2 3" key="1">
    <citation type="submission" date="2024-04" db="EMBL/GenBank/DDBJ databases">
        <title>Phyllosticta paracitricarpa is synonymous to the EU quarantine fungus P. citricarpa based on phylogenomic analyses.</title>
        <authorList>
            <consortium name="Lawrence Berkeley National Laboratory"/>
            <person name="Van ingen-buijs V.A."/>
            <person name="Van westerhoven A.C."/>
            <person name="Haridas S."/>
            <person name="Skiadas P."/>
            <person name="Martin F."/>
            <person name="Groenewald J.Z."/>
            <person name="Crous P.W."/>
            <person name="Seidl M.F."/>
        </authorList>
    </citation>
    <scope>NUCLEOTIDE SEQUENCE [LARGE SCALE GENOMIC DNA]</scope>
    <source>
        <strain evidence="2 3">CBS 141358</strain>
    </source>
</reference>
<keyword evidence="3" id="KW-1185">Reference proteome</keyword>
<evidence type="ECO:0000313" key="2">
    <source>
        <dbReference type="EMBL" id="KAK7614499.1"/>
    </source>
</evidence>
<feature type="region of interest" description="Disordered" evidence="1">
    <location>
        <begin position="125"/>
        <end position="145"/>
    </location>
</feature>
<gene>
    <name evidence="2" type="ORF">JOL62DRAFT_308687</name>
</gene>
<dbReference type="EMBL" id="JBBPBF010000004">
    <property type="protein sequence ID" value="KAK7614499.1"/>
    <property type="molecule type" value="Genomic_DNA"/>
</dbReference>
<comment type="caution">
    <text evidence="2">The sequence shown here is derived from an EMBL/GenBank/DDBJ whole genome shotgun (WGS) entry which is preliminary data.</text>
</comment>
<evidence type="ECO:0000313" key="3">
    <source>
        <dbReference type="Proteomes" id="UP001367316"/>
    </source>
</evidence>
<organism evidence="2 3">
    <name type="scientific">Phyllosticta paracitricarpa</name>
    <dbReference type="NCBI Taxonomy" id="2016321"/>
    <lineage>
        <taxon>Eukaryota</taxon>
        <taxon>Fungi</taxon>
        <taxon>Dikarya</taxon>
        <taxon>Ascomycota</taxon>
        <taxon>Pezizomycotina</taxon>
        <taxon>Dothideomycetes</taxon>
        <taxon>Dothideomycetes incertae sedis</taxon>
        <taxon>Botryosphaeriales</taxon>
        <taxon>Phyllostictaceae</taxon>
        <taxon>Phyllosticta</taxon>
    </lineage>
</organism>
<evidence type="ECO:0000256" key="1">
    <source>
        <dbReference type="SAM" id="MobiDB-lite"/>
    </source>
</evidence>
<accession>A0ABR1NKE3</accession>
<protein>
    <submittedName>
        <fullName evidence="2">Uncharacterized protein</fullName>
    </submittedName>
</protein>
<name>A0ABR1NKE3_9PEZI</name>
<feature type="compositionally biased region" description="Low complexity" evidence="1">
    <location>
        <begin position="265"/>
        <end position="294"/>
    </location>
</feature>
<proteinExistence type="predicted"/>
<sequence length="294" mass="31591">MNPSTGGSTPCLSIPCTSDRLRGNLRPAPLAFASSGPSSKRRSLNNTSLEFAFALNVARRRLVPPSTRPAVDLSHRTLVPPSTSLSLSTPPSHNPICGQRSCELCSKSGPSSFSGSIQHPRLVPPSTRPAVHPSHRPLVPPSTGPAVELSHRRLRFCLRLRPHIPSVAGEVASCVRSPGRQDISGSIRRPRLRLSSVTREVVSCIRRSDPILEIALVGFDVVHLWRSPSSCSLGVRPLQHPEYAMTHRSMRPETSNFALDLDFASTSTSPSTSTSTSPRTSTSPSTSTLTSTST</sequence>
<feature type="region of interest" description="Disordered" evidence="1">
    <location>
        <begin position="263"/>
        <end position="294"/>
    </location>
</feature>
<dbReference type="Proteomes" id="UP001367316">
    <property type="component" value="Unassembled WGS sequence"/>
</dbReference>